<feature type="transmembrane region" description="Helical" evidence="10">
    <location>
        <begin position="269"/>
        <end position="290"/>
    </location>
</feature>
<feature type="transmembrane region" description="Helical" evidence="10">
    <location>
        <begin position="235"/>
        <end position="257"/>
    </location>
</feature>
<dbReference type="GO" id="GO:0005886">
    <property type="term" value="C:plasma membrane"/>
    <property type="evidence" value="ECO:0007669"/>
    <property type="project" value="UniProtKB-SubCell"/>
</dbReference>
<evidence type="ECO:0000256" key="1">
    <source>
        <dbReference type="ARBA" id="ARBA00004651"/>
    </source>
</evidence>
<keyword evidence="6 10" id="KW-0812">Transmembrane</keyword>
<dbReference type="PANTHER" id="PTHR43823:SF3">
    <property type="entry name" value="MULTIDRUG EXPORT PROTEIN MEPA"/>
    <property type="match status" value="1"/>
</dbReference>
<gene>
    <name evidence="12" type="ORF">EDD74_10263</name>
    <name evidence="11" type="ORF">FAEUMB_18570</name>
</gene>
<comment type="subcellular location">
    <subcellularLocation>
        <location evidence="1">Cell membrane</location>
        <topology evidence="1">Multi-pass membrane protein</topology>
    </subcellularLocation>
</comment>
<name>A0A4R3JTX5_9FIRM</name>
<evidence type="ECO:0000313" key="11">
    <source>
        <dbReference type="EMBL" id="GBU05316.1"/>
    </source>
</evidence>
<keyword evidence="8 10" id="KW-0472">Membrane</keyword>
<evidence type="ECO:0000256" key="4">
    <source>
        <dbReference type="ARBA" id="ARBA00022448"/>
    </source>
</evidence>
<keyword evidence="14" id="KW-1185">Reference proteome</keyword>
<feature type="transmembrane region" description="Helical" evidence="10">
    <location>
        <begin position="18"/>
        <end position="41"/>
    </location>
</feature>
<reference evidence="12 13" key="2">
    <citation type="submission" date="2019-03" db="EMBL/GenBank/DDBJ databases">
        <title>Genomic Encyclopedia of Type Strains, Phase IV (KMG-IV): sequencing the most valuable type-strain genomes for metagenomic binning, comparative biology and taxonomic classification.</title>
        <authorList>
            <person name="Goeker M."/>
        </authorList>
    </citation>
    <scope>NUCLEOTIDE SEQUENCE [LARGE SCALE GENOMIC DNA]</scope>
    <source>
        <strain evidence="12 13">DSM 103426</strain>
    </source>
</reference>
<evidence type="ECO:0000256" key="9">
    <source>
        <dbReference type="ARBA" id="ARBA00023251"/>
    </source>
</evidence>
<organism evidence="12 13">
    <name type="scientific">Faecalimonas umbilicata</name>
    <dbReference type="NCBI Taxonomy" id="1912855"/>
    <lineage>
        <taxon>Bacteria</taxon>
        <taxon>Bacillati</taxon>
        <taxon>Bacillota</taxon>
        <taxon>Clostridia</taxon>
        <taxon>Lachnospirales</taxon>
        <taxon>Lachnospiraceae</taxon>
        <taxon>Faecalimonas</taxon>
    </lineage>
</organism>
<reference evidence="11 14" key="1">
    <citation type="journal article" date="2018" name="Int. J. Syst. Evol. Microbiol.">
        <title>Draft Genome Sequence of Faecalimonas umbilicata JCM 30896T, an Acetate-Producing Bacterium Isolated from Human Feces.</title>
        <authorList>
            <person name="Sakamoto M."/>
            <person name="Ikeyama N."/>
            <person name="Yuki M."/>
            <person name="Ohkuma M."/>
        </authorList>
    </citation>
    <scope>NUCLEOTIDE SEQUENCE [LARGE SCALE GENOMIC DNA]</scope>
    <source>
        <strain evidence="11 14">EGH7</strain>
    </source>
</reference>
<sequence>MNLNNFTTEPISKLFFRYLVPSICGTMVTSIYVLADTIIIGKGIGTDAMAALNIALPVYNLFFGTGLLFGVGGSVMMSICRGHGEHSKGNAYFSLSFLLNVLACIIYMIICNTFTKEIALFLGATDVTLPYVMDYLPYITWSLPVFAFSSFLQTFIRNDGAPKLAMTAVVSGGIFNVIFDYILVYPCQMGMAGAAIATVCGSILTVLILLIHFFGKHNHLHFCFSEIRSSFGSDIFKSGFASFLIDLSSGIVIFFFNQQLLRYQGDLGVSVYGIISNTAIVVTCLSNGICQAAQPIISTNFGAGFQERIDHVRKLGLRTALFICAIPTLLGLTVPNLFTYIFLNPDSQVLALAPAAVRLYFIGFLITGVNMFLIGYFQSTIRPVYALTLCLMRGCVLSIIFVKILPIFLGLNGIWISVPLAELFTLLTGILLLKKSMAKKTT</sequence>
<dbReference type="AlphaFoldDB" id="A0A4R3JTX5"/>
<keyword evidence="9" id="KW-0046">Antibiotic resistance</keyword>
<feature type="transmembrane region" description="Helical" evidence="10">
    <location>
        <begin position="191"/>
        <end position="214"/>
    </location>
</feature>
<keyword evidence="5" id="KW-1003">Cell membrane</keyword>
<feature type="transmembrane region" description="Helical" evidence="10">
    <location>
        <begin position="92"/>
        <end position="115"/>
    </location>
</feature>
<feature type="transmembrane region" description="Helical" evidence="10">
    <location>
        <begin position="61"/>
        <end position="80"/>
    </location>
</feature>
<evidence type="ECO:0000313" key="14">
    <source>
        <dbReference type="Proteomes" id="UP000702954"/>
    </source>
</evidence>
<dbReference type="Proteomes" id="UP000702954">
    <property type="component" value="Unassembled WGS sequence"/>
</dbReference>
<dbReference type="Proteomes" id="UP000294613">
    <property type="component" value="Unassembled WGS sequence"/>
</dbReference>
<dbReference type="PANTHER" id="PTHR43823">
    <property type="entry name" value="SPORULATION PROTEIN YKVU"/>
    <property type="match status" value="1"/>
</dbReference>
<dbReference type="CDD" id="cd13143">
    <property type="entry name" value="MATE_MepA_like"/>
    <property type="match status" value="1"/>
</dbReference>
<dbReference type="InterPro" id="IPR045070">
    <property type="entry name" value="MATE_MepA-like"/>
</dbReference>
<evidence type="ECO:0000313" key="12">
    <source>
        <dbReference type="EMBL" id="TCS69896.1"/>
    </source>
</evidence>
<accession>A0A4R3JTX5</accession>
<evidence type="ECO:0000256" key="2">
    <source>
        <dbReference type="ARBA" id="ARBA00008417"/>
    </source>
</evidence>
<evidence type="ECO:0000313" key="13">
    <source>
        <dbReference type="Proteomes" id="UP000294613"/>
    </source>
</evidence>
<evidence type="ECO:0000256" key="5">
    <source>
        <dbReference type="ARBA" id="ARBA00022475"/>
    </source>
</evidence>
<dbReference type="Pfam" id="PF01554">
    <property type="entry name" value="MatE"/>
    <property type="match status" value="2"/>
</dbReference>
<dbReference type="InterPro" id="IPR051327">
    <property type="entry name" value="MATE_MepA_subfamily"/>
</dbReference>
<dbReference type="EMBL" id="SLZV01000002">
    <property type="protein sequence ID" value="TCS69896.1"/>
    <property type="molecule type" value="Genomic_DNA"/>
</dbReference>
<evidence type="ECO:0000256" key="8">
    <source>
        <dbReference type="ARBA" id="ARBA00023136"/>
    </source>
</evidence>
<dbReference type="InterPro" id="IPR002528">
    <property type="entry name" value="MATE_fam"/>
</dbReference>
<evidence type="ECO:0000256" key="6">
    <source>
        <dbReference type="ARBA" id="ARBA00022692"/>
    </source>
</evidence>
<evidence type="ECO:0000256" key="7">
    <source>
        <dbReference type="ARBA" id="ARBA00022989"/>
    </source>
</evidence>
<feature type="transmembrane region" description="Helical" evidence="10">
    <location>
        <begin position="355"/>
        <end position="377"/>
    </location>
</feature>
<dbReference type="GO" id="GO:0015297">
    <property type="term" value="F:antiporter activity"/>
    <property type="evidence" value="ECO:0007669"/>
    <property type="project" value="InterPro"/>
</dbReference>
<evidence type="ECO:0000256" key="10">
    <source>
        <dbReference type="SAM" id="Phobius"/>
    </source>
</evidence>
<evidence type="ECO:0000256" key="3">
    <source>
        <dbReference type="ARBA" id="ARBA00022106"/>
    </source>
</evidence>
<dbReference type="GO" id="GO:0046677">
    <property type="term" value="P:response to antibiotic"/>
    <property type="evidence" value="ECO:0007669"/>
    <property type="project" value="UniProtKB-KW"/>
</dbReference>
<keyword evidence="7 10" id="KW-1133">Transmembrane helix</keyword>
<comment type="caution">
    <text evidence="12">The sequence shown here is derived from an EMBL/GenBank/DDBJ whole genome shotgun (WGS) entry which is preliminary data.</text>
</comment>
<keyword evidence="4" id="KW-0813">Transport</keyword>
<feature type="transmembrane region" description="Helical" evidence="10">
    <location>
        <begin position="320"/>
        <end position="343"/>
    </location>
</feature>
<protein>
    <recommendedName>
        <fullName evidence="3">Multidrug export protein MepA</fullName>
    </recommendedName>
</protein>
<dbReference type="RefSeq" id="WP_008976383.1">
    <property type="nucleotide sequence ID" value="NZ_BHEO01000008.1"/>
</dbReference>
<dbReference type="GO" id="GO:0042910">
    <property type="term" value="F:xenobiotic transmembrane transporter activity"/>
    <property type="evidence" value="ECO:0007669"/>
    <property type="project" value="InterPro"/>
</dbReference>
<feature type="transmembrane region" description="Helical" evidence="10">
    <location>
        <begin position="414"/>
        <end position="433"/>
    </location>
</feature>
<feature type="transmembrane region" description="Helical" evidence="10">
    <location>
        <begin position="135"/>
        <end position="152"/>
    </location>
</feature>
<proteinExistence type="inferred from homology"/>
<dbReference type="EMBL" id="BHEO01000008">
    <property type="protein sequence ID" value="GBU05316.1"/>
    <property type="molecule type" value="Genomic_DNA"/>
</dbReference>
<feature type="transmembrane region" description="Helical" evidence="10">
    <location>
        <begin position="164"/>
        <end position="185"/>
    </location>
</feature>
<dbReference type="InterPro" id="IPR048279">
    <property type="entry name" value="MdtK-like"/>
</dbReference>
<feature type="transmembrane region" description="Helical" evidence="10">
    <location>
        <begin position="384"/>
        <end position="408"/>
    </location>
</feature>
<comment type="similarity">
    <text evidence="2">Belongs to the multi antimicrobial extrusion (MATE) (TC 2.A.66.1) family. MepA subfamily.</text>
</comment>
<dbReference type="PIRSF" id="PIRSF006603">
    <property type="entry name" value="DinF"/>
    <property type="match status" value="1"/>
</dbReference>